<dbReference type="EMBL" id="MT143823">
    <property type="protein sequence ID" value="QJB03069.1"/>
    <property type="molecule type" value="Genomic_DNA"/>
</dbReference>
<name>A0A6M3MD19_9ZZZZ</name>
<accession>A0A6M3MD19</accession>
<dbReference type="AlphaFoldDB" id="A0A6M3MD19"/>
<protein>
    <submittedName>
        <fullName evidence="1">Uncharacterized protein</fullName>
    </submittedName>
</protein>
<gene>
    <name evidence="1" type="ORF">MM171B00920_0007</name>
</gene>
<evidence type="ECO:0000313" key="1">
    <source>
        <dbReference type="EMBL" id="QJB03069.1"/>
    </source>
</evidence>
<sequence length="121" mass="14340">MIERQEAKVFIQSNGIDELNGVTVDEVRQELLGQLLRRSNVERMVILKDSVKKLSAEAREVIRIILNSPEEMVEYLWGMEEKQITKITQRDLRQYLNWSLGWPFLVIEEVFGELKRFVKNF</sequence>
<reference evidence="1" key="1">
    <citation type="submission" date="2020-03" db="EMBL/GenBank/DDBJ databases">
        <title>The deep terrestrial virosphere.</title>
        <authorList>
            <person name="Holmfeldt K."/>
            <person name="Nilsson E."/>
            <person name="Simone D."/>
            <person name="Lopez-Fernandez M."/>
            <person name="Wu X."/>
            <person name="de Brujin I."/>
            <person name="Lundin D."/>
            <person name="Andersson A."/>
            <person name="Bertilsson S."/>
            <person name="Dopson M."/>
        </authorList>
    </citation>
    <scope>NUCLEOTIDE SEQUENCE</scope>
    <source>
        <strain evidence="1">MM171B00920</strain>
    </source>
</reference>
<organism evidence="1">
    <name type="scientific">viral metagenome</name>
    <dbReference type="NCBI Taxonomy" id="1070528"/>
    <lineage>
        <taxon>unclassified sequences</taxon>
        <taxon>metagenomes</taxon>
        <taxon>organismal metagenomes</taxon>
    </lineage>
</organism>
<proteinExistence type="predicted"/>